<protein>
    <submittedName>
        <fullName evidence="2">Uncharacterized protein</fullName>
    </submittedName>
</protein>
<dbReference type="OMA" id="DFISPCC"/>
<keyword evidence="3" id="KW-1185">Reference proteome</keyword>
<dbReference type="Gramene" id="Bo4g076760.1">
    <property type="protein sequence ID" value="Bo4g076760.1"/>
    <property type="gene ID" value="Bo4g076760"/>
</dbReference>
<feature type="compositionally biased region" description="Low complexity" evidence="1">
    <location>
        <begin position="133"/>
        <end position="143"/>
    </location>
</feature>
<evidence type="ECO:0000313" key="2">
    <source>
        <dbReference type="EnsemblPlants" id="Bo4g076760.1"/>
    </source>
</evidence>
<feature type="region of interest" description="Disordered" evidence="1">
    <location>
        <begin position="128"/>
        <end position="183"/>
    </location>
</feature>
<proteinExistence type="predicted"/>
<dbReference type="HOGENOM" id="CLU_901240_0_0_1"/>
<accession>A0A0D3BUI5</accession>
<evidence type="ECO:0000313" key="3">
    <source>
        <dbReference type="Proteomes" id="UP000032141"/>
    </source>
</evidence>
<evidence type="ECO:0000256" key="1">
    <source>
        <dbReference type="SAM" id="MobiDB-lite"/>
    </source>
</evidence>
<sequence>MLRHVAIVNRPDTTSVNVNSSQFLRPLANLMEDHSRNKRPLKNQTRSSVTIGSNRNKPVNALKSRVCLLRTALASRSTKPLRASPRPQRLDTDFISPCCQAAVNCSLRSSLFKSPSGFFFPRCRSTPRCVRDTTTSSSRSATAAPPPYPLLVPRRYSSKLRPPDQAFMASSSSPESSSRPSCLLRGRSQLPSDAVLQHEISGPSRLLPAVLSSSVVLCSCKARHRQQIQREEDQTTQWLVLFIFEKPVPDLLTTFNSDPDFGMYRNALANQTESFQSYNLAHANIPNSNLGPSSFDGLQISYKRCNLQS</sequence>
<dbReference type="EnsemblPlants" id="Bo4g076760.1">
    <property type="protein sequence ID" value="Bo4g076760.1"/>
    <property type="gene ID" value="Bo4g076760"/>
</dbReference>
<reference evidence="2 3" key="1">
    <citation type="journal article" date="2014" name="Genome Biol.">
        <title>Transcriptome and methylome profiling reveals relics of genome dominance in the mesopolyploid Brassica oleracea.</title>
        <authorList>
            <person name="Parkin I.A."/>
            <person name="Koh C."/>
            <person name="Tang H."/>
            <person name="Robinson S.J."/>
            <person name="Kagale S."/>
            <person name="Clarke W.E."/>
            <person name="Town C.D."/>
            <person name="Nixon J."/>
            <person name="Krishnakumar V."/>
            <person name="Bidwell S.L."/>
            <person name="Denoeud F."/>
            <person name="Belcram H."/>
            <person name="Links M.G."/>
            <person name="Just J."/>
            <person name="Clarke C."/>
            <person name="Bender T."/>
            <person name="Huebert T."/>
            <person name="Mason A.S."/>
            <person name="Pires J.C."/>
            <person name="Barker G."/>
            <person name="Moore J."/>
            <person name="Walley P.G."/>
            <person name="Manoli S."/>
            <person name="Batley J."/>
            <person name="Edwards D."/>
            <person name="Nelson M.N."/>
            <person name="Wang X."/>
            <person name="Paterson A.H."/>
            <person name="King G."/>
            <person name="Bancroft I."/>
            <person name="Chalhoub B."/>
            <person name="Sharpe A.G."/>
        </authorList>
    </citation>
    <scope>NUCLEOTIDE SEQUENCE</scope>
    <source>
        <strain evidence="2 3">cv. TO1000</strain>
    </source>
</reference>
<feature type="region of interest" description="Disordered" evidence="1">
    <location>
        <begin position="32"/>
        <end position="55"/>
    </location>
</feature>
<feature type="compositionally biased region" description="Low complexity" evidence="1">
    <location>
        <begin position="170"/>
        <end position="181"/>
    </location>
</feature>
<organism evidence="2 3">
    <name type="scientific">Brassica oleracea var. oleracea</name>
    <dbReference type="NCBI Taxonomy" id="109376"/>
    <lineage>
        <taxon>Eukaryota</taxon>
        <taxon>Viridiplantae</taxon>
        <taxon>Streptophyta</taxon>
        <taxon>Embryophyta</taxon>
        <taxon>Tracheophyta</taxon>
        <taxon>Spermatophyta</taxon>
        <taxon>Magnoliopsida</taxon>
        <taxon>eudicotyledons</taxon>
        <taxon>Gunneridae</taxon>
        <taxon>Pentapetalae</taxon>
        <taxon>rosids</taxon>
        <taxon>malvids</taxon>
        <taxon>Brassicales</taxon>
        <taxon>Brassicaceae</taxon>
        <taxon>Brassiceae</taxon>
        <taxon>Brassica</taxon>
    </lineage>
</organism>
<name>A0A0D3BUI5_BRAOL</name>
<dbReference type="AlphaFoldDB" id="A0A0D3BUI5"/>
<reference evidence="2" key="2">
    <citation type="submission" date="2015-03" db="UniProtKB">
        <authorList>
            <consortium name="EnsemblPlants"/>
        </authorList>
    </citation>
    <scope>IDENTIFICATION</scope>
</reference>
<feature type="compositionally biased region" description="Polar residues" evidence="1">
    <location>
        <begin position="42"/>
        <end position="55"/>
    </location>
</feature>
<dbReference type="Proteomes" id="UP000032141">
    <property type="component" value="Chromosome C4"/>
</dbReference>